<dbReference type="EMBL" id="UGLZ01000005">
    <property type="protein sequence ID" value="STV62197.1"/>
    <property type="molecule type" value="Genomic_DNA"/>
</dbReference>
<keyword evidence="2" id="KW-1185">Reference proteome</keyword>
<dbReference type="AlphaFoldDB" id="A0A378C5B7"/>
<dbReference type="Proteomes" id="UP000255382">
    <property type="component" value="Unassembled WGS sequence"/>
</dbReference>
<accession>A0A378C5B7</accession>
<proteinExistence type="predicted"/>
<gene>
    <name evidence="1" type="ORF">NCTC5050_07033</name>
</gene>
<reference evidence="1 2" key="1">
    <citation type="submission" date="2018-06" db="EMBL/GenBank/DDBJ databases">
        <authorList>
            <consortium name="Pathogen Informatics"/>
            <person name="Doyle S."/>
        </authorList>
    </citation>
    <scope>NUCLEOTIDE SEQUENCE [LARGE SCALE GENOMIC DNA]</scope>
    <source>
        <strain evidence="1 2">NCTC5050</strain>
    </source>
</reference>
<organism evidence="1 2">
    <name type="scientific">Klebsiella pneumoniae subsp. ozaenae</name>
    <dbReference type="NCBI Taxonomy" id="574"/>
    <lineage>
        <taxon>Bacteria</taxon>
        <taxon>Pseudomonadati</taxon>
        <taxon>Pseudomonadota</taxon>
        <taxon>Gammaproteobacteria</taxon>
        <taxon>Enterobacterales</taxon>
        <taxon>Enterobacteriaceae</taxon>
        <taxon>Klebsiella/Raoultella group</taxon>
        <taxon>Klebsiella</taxon>
        <taxon>Klebsiella pneumoniae complex</taxon>
    </lineage>
</organism>
<name>A0A378C5B7_KLEPO</name>
<protein>
    <submittedName>
        <fullName evidence="1">Uncharacterized protein</fullName>
    </submittedName>
</protein>
<sequence length="96" mass="10280">MSGQPSAASMPGGFAGEPLLMQVFPDALQLVQRALPAGCFTVGDPGNHLTIGIVIHPEECLARFDGPDEAFRVRCHTKLPYTLGRSTVAHWISFSS</sequence>
<evidence type="ECO:0000313" key="2">
    <source>
        <dbReference type="Proteomes" id="UP000255382"/>
    </source>
</evidence>
<evidence type="ECO:0000313" key="1">
    <source>
        <dbReference type="EMBL" id="STV62197.1"/>
    </source>
</evidence>